<organism evidence="1 2">
    <name type="scientific">Candidatus Yonathbacteria bacterium RIFCSPHIGHO2_01_FULL_51_10</name>
    <dbReference type="NCBI Taxonomy" id="1802723"/>
    <lineage>
        <taxon>Bacteria</taxon>
        <taxon>Candidatus Yonathiibacteriota</taxon>
    </lineage>
</organism>
<dbReference type="STRING" id="1802723.A2675_04075"/>
<gene>
    <name evidence="1" type="ORF">A2675_04075</name>
</gene>
<dbReference type="Proteomes" id="UP000176997">
    <property type="component" value="Unassembled WGS sequence"/>
</dbReference>
<evidence type="ECO:0000313" key="2">
    <source>
        <dbReference type="Proteomes" id="UP000176997"/>
    </source>
</evidence>
<dbReference type="Pfam" id="PF14022">
    <property type="entry name" value="DUF4238"/>
    <property type="match status" value="1"/>
</dbReference>
<evidence type="ECO:0000313" key="1">
    <source>
        <dbReference type="EMBL" id="OHA79758.1"/>
    </source>
</evidence>
<dbReference type="AlphaFoldDB" id="A0A1G2S4V6"/>
<name>A0A1G2S4V6_9BACT</name>
<protein>
    <recommendedName>
        <fullName evidence="3">DUF4238 domain-containing protein</fullName>
    </recommendedName>
</protein>
<sequence>MLKDDLTGQSVTNKKDHFVPQFLLRNFAVEKTGKESGLVYIYKKFNTPRKGSIAKHAGNEVDFYLGKHAETKEPAKVSDEVYKEIEKGKHAPAVVKKVLEQDSILSLKYEEESILATLVAHQLTRTRKFRKLINKCISYLLLNSLISIDDLGNREKIQEIIVKNKYKLTSRQIENDTIVSKSRLEGTRGQELFIAIQVAESIVEEIYRKNLHTIIAPKNHYFILSDSPVCIIGRNDDLLEITSLWDFSRDDGYSFILPISPKKAIVFGKTYERFHQISEKKLSESLTVMVNSLSVNNLDIEFYSNTDQFWDDYKHDLITPTRLAAYRKLSQEMESNLLKKIFYSTQYLFWKLRKFFRELLD</sequence>
<dbReference type="InterPro" id="IPR025332">
    <property type="entry name" value="DUF4238"/>
</dbReference>
<proteinExistence type="predicted"/>
<dbReference type="EMBL" id="MHUS01000043">
    <property type="protein sequence ID" value="OHA79758.1"/>
    <property type="molecule type" value="Genomic_DNA"/>
</dbReference>
<reference evidence="1 2" key="1">
    <citation type="journal article" date="2016" name="Nat. Commun.">
        <title>Thousands of microbial genomes shed light on interconnected biogeochemical processes in an aquifer system.</title>
        <authorList>
            <person name="Anantharaman K."/>
            <person name="Brown C.T."/>
            <person name="Hug L.A."/>
            <person name="Sharon I."/>
            <person name="Castelle C.J."/>
            <person name="Probst A.J."/>
            <person name="Thomas B.C."/>
            <person name="Singh A."/>
            <person name="Wilkins M.J."/>
            <person name="Karaoz U."/>
            <person name="Brodie E.L."/>
            <person name="Williams K.H."/>
            <person name="Hubbard S.S."/>
            <person name="Banfield J.F."/>
        </authorList>
    </citation>
    <scope>NUCLEOTIDE SEQUENCE [LARGE SCALE GENOMIC DNA]</scope>
</reference>
<accession>A0A1G2S4V6</accession>
<evidence type="ECO:0008006" key="3">
    <source>
        <dbReference type="Google" id="ProtNLM"/>
    </source>
</evidence>
<comment type="caution">
    <text evidence="1">The sequence shown here is derived from an EMBL/GenBank/DDBJ whole genome shotgun (WGS) entry which is preliminary data.</text>
</comment>